<evidence type="ECO:0000313" key="14">
    <source>
        <dbReference type="EMBL" id="KUF84936.1"/>
    </source>
</evidence>
<evidence type="ECO:0000256" key="6">
    <source>
        <dbReference type="ARBA" id="ARBA00022801"/>
    </source>
</evidence>
<dbReference type="GO" id="GO:0006508">
    <property type="term" value="P:proteolysis"/>
    <property type="evidence" value="ECO:0007669"/>
    <property type="project" value="UniProtKB-KW"/>
</dbReference>
<dbReference type="PROSITE" id="PS00135">
    <property type="entry name" value="TRYPSIN_SER"/>
    <property type="match status" value="1"/>
</dbReference>
<dbReference type="InterPro" id="IPR018114">
    <property type="entry name" value="TRYPSIN_HIS"/>
</dbReference>
<dbReference type="InterPro" id="IPR001314">
    <property type="entry name" value="Peptidase_S1A"/>
</dbReference>
<dbReference type="GO" id="GO:0004252">
    <property type="term" value="F:serine-type endopeptidase activity"/>
    <property type="evidence" value="ECO:0007669"/>
    <property type="project" value="InterPro"/>
</dbReference>
<protein>
    <submittedName>
        <fullName evidence="14">Plasminogen</fullName>
    </submittedName>
</protein>
<proteinExistence type="inferred from homology"/>
<keyword evidence="4 11" id="KW-0645">Protease</keyword>
<sequence length="385" mass="40137">MKIAQVGAFAATVASLSTFTYGYSFDDVPTTETETESTGLTANEENRIWGGSDGNIDKYPFLAGLRDSFFDETFCAGTLIAPQYILTAGHCIRTNEMQIIATFGTNDSTGSGSDGSDNKVGTMGTVLGWGKTQTSGESTSPTLQQITLPVISNAECGKFKKYVGRVTEGMLCAGTGNNKDTCNGDSGGPLLVDDDILIGCVSWGSKCGQQAGIFTRLTYVMDYIEDILAGGDGSKFKGSSSGSMDGVILPPSSDSSSSDDLMSILQGSGSNDLSWLLDLLKSNSGSGSNDLSWLFDSNSDSDSASGSEDTKGGKATKAPIEESSESAESDSGSEDAVLVKGGKTSKKTKSSKTLVEEDSDSASEDSAIQSDSVHQSDQVTQQSFK</sequence>
<comment type="similarity">
    <text evidence="2">Belongs to the peptidase S1 family.</text>
</comment>
<feature type="region of interest" description="Disordered" evidence="12">
    <location>
        <begin position="298"/>
        <end position="385"/>
    </location>
</feature>
<dbReference type="EMBL" id="LNFO01002700">
    <property type="protein sequence ID" value="KUF84936.1"/>
    <property type="molecule type" value="Genomic_DNA"/>
</dbReference>
<dbReference type="Proteomes" id="UP000052943">
    <property type="component" value="Unassembled WGS sequence"/>
</dbReference>
<dbReference type="PANTHER" id="PTHR24276:SF98">
    <property type="entry name" value="FI18310P1-RELATED"/>
    <property type="match status" value="1"/>
</dbReference>
<evidence type="ECO:0000313" key="15">
    <source>
        <dbReference type="Proteomes" id="UP000052943"/>
    </source>
</evidence>
<dbReference type="PROSITE" id="PS50240">
    <property type="entry name" value="TRYPSIN_DOM"/>
    <property type="match status" value="1"/>
</dbReference>
<gene>
    <name evidence="14" type="ORF">AM587_10008753</name>
</gene>
<dbReference type="PANTHER" id="PTHR24276">
    <property type="entry name" value="POLYSERASE-RELATED"/>
    <property type="match status" value="1"/>
</dbReference>
<dbReference type="Pfam" id="PF00089">
    <property type="entry name" value="Trypsin"/>
    <property type="match status" value="2"/>
</dbReference>
<evidence type="ECO:0000256" key="11">
    <source>
        <dbReference type="RuleBase" id="RU363034"/>
    </source>
</evidence>
<evidence type="ECO:0000256" key="2">
    <source>
        <dbReference type="ARBA" id="ARBA00007664"/>
    </source>
</evidence>
<evidence type="ECO:0000256" key="9">
    <source>
        <dbReference type="ARBA" id="ARBA00023157"/>
    </source>
</evidence>
<keyword evidence="10" id="KW-0325">Glycoprotein</keyword>
<feature type="compositionally biased region" description="Low complexity" evidence="12">
    <location>
        <begin position="238"/>
        <end position="260"/>
    </location>
</feature>
<feature type="region of interest" description="Disordered" evidence="12">
    <location>
        <begin position="238"/>
        <end position="263"/>
    </location>
</feature>
<feature type="compositionally biased region" description="Low complexity" evidence="12">
    <location>
        <begin position="298"/>
        <end position="307"/>
    </location>
</feature>
<evidence type="ECO:0000259" key="13">
    <source>
        <dbReference type="PROSITE" id="PS50240"/>
    </source>
</evidence>
<dbReference type="Gene3D" id="2.40.10.10">
    <property type="entry name" value="Trypsin-like serine proteases"/>
    <property type="match status" value="2"/>
</dbReference>
<evidence type="ECO:0000256" key="1">
    <source>
        <dbReference type="ARBA" id="ARBA00004613"/>
    </source>
</evidence>
<comment type="subcellular location">
    <subcellularLocation>
        <location evidence="1">Secreted</location>
    </subcellularLocation>
</comment>
<keyword evidence="8" id="KW-0843">Virulence</keyword>
<dbReference type="SMART" id="SM00020">
    <property type="entry name" value="Tryp_SPc"/>
    <property type="match status" value="1"/>
</dbReference>
<evidence type="ECO:0000256" key="3">
    <source>
        <dbReference type="ARBA" id="ARBA00022525"/>
    </source>
</evidence>
<dbReference type="InterPro" id="IPR050430">
    <property type="entry name" value="Peptidase_S1"/>
</dbReference>
<dbReference type="PROSITE" id="PS00134">
    <property type="entry name" value="TRYPSIN_HIS"/>
    <property type="match status" value="1"/>
</dbReference>
<dbReference type="GO" id="GO:0005576">
    <property type="term" value="C:extracellular region"/>
    <property type="evidence" value="ECO:0007669"/>
    <property type="project" value="UniProtKB-SubCell"/>
</dbReference>
<keyword evidence="6 11" id="KW-0378">Hydrolase</keyword>
<evidence type="ECO:0000256" key="10">
    <source>
        <dbReference type="ARBA" id="ARBA00023180"/>
    </source>
</evidence>
<dbReference type="CDD" id="cd00190">
    <property type="entry name" value="Tryp_SPc"/>
    <property type="match status" value="1"/>
</dbReference>
<dbReference type="OrthoDB" id="120597at2759"/>
<feature type="compositionally biased region" description="Polar residues" evidence="12">
    <location>
        <begin position="373"/>
        <end position="385"/>
    </location>
</feature>
<keyword evidence="5" id="KW-0732">Signal</keyword>
<organism evidence="14 15">
    <name type="scientific">Phytophthora nicotianae</name>
    <name type="common">Potato buckeye rot agent</name>
    <name type="synonym">Phytophthora parasitica</name>
    <dbReference type="NCBI Taxonomy" id="4792"/>
    <lineage>
        <taxon>Eukaryota</taxon>
        <taxon>Sar</taxon>
        <taxon>Stramenopiles</taxon>
        <taxon>Oomycota</taxon>
        <taxon>Peronosporomycetes</taxon>
        <taxon>Peronosporales</taxon>
        <taxon>Peronosporaceae</taxon>
        <taxon>Phytophthora</taxon>
    </lineage>
</organism>
<dbReference type="PRINTS" id="PR00722">
    <property type="entry name" value="CHYMOTRYPSIN"/>
</dbReference>
<evidence type="ECO:0000256" key="8">
    <source>
        <dbReference type="ARBA" id="ARBA00023026"/>
    </source>
</evidence>
<name>A0A0W8CLK0_PHYNI</name>
<keyword evidence="7 11" id="KW-0720">Serine protease</keyword>
<dbReference type="InterPro" id="IPR043504">
    <property type="entry name" value="Peptidase_S1_PA_chymotrypsin"/>
</dbReference>
<accession>A0A0W8CLK0</accession>
<evidence type="ECO:0000256" key="12">
    <source>
        <dbReference type="SAM" id="MobiDB-lite"/>
    </source>
</evidence>
<evidence type="ECO:0000256" key="5">
    <source>
        <dbReference type="ARBA" id="ARBA00022729"/>
    </source>
</evidence>
<dbReference type="InterPro" id="IPR009003">
    <property type="entry name" value="Peptidase_S1_PA"/>
</dbReference>
<keyword evidence="3" id="KW-0964">Secreted</keyword>
<keyword evidence="9" id="KW-1015">Disulfide bond</keyword>
<comment type="caution">
    <text evidence="14">The sequence shown here is derived from an EMBL/GenBank/DDBJ whole genome shotgun (WGS) entry which is preliminary data.</text>
</comment>
<feature type="domain" description="Peptidase S1" evidence="13">
    <location>
        <begin position="48"/>
        <end position="229"/>
    </location>
</feature>
<reference evidence="14 15" key="1">
    <citation type="submission" date="2015-11" db="EMBL/GenBank/DDBJ databases">
        <title>Genomes and virulence difference between two physiological races of Phytophthora nicotianae.</title>
        <authorList>
            <person name="Liu H."/>
            <person name="Ma X."/>
            <person name="Yu H."/>
            <person name="Fang D."/>
            <person name="Li Y."/>
            <person name="Wang X."/>
            <person name="Wang W."/>
            <person name="Dong Y."/>
            <person name="Xiao B."/>
        </authorList>
    </citation>
    <scope>NUCLEOTIDE SEQUENCE [LARGE SCALE GENOMIC DNA]</scope>
    <source>
        <strain evidence="15">race 0</strain>
    </source>
</reference>
<dbReference type="AlphaFoldDB" id="A0A0W8CLK0"/>
<dbReference type="STRING" id="4790.A0A0W8CLK0"/>
<evidence type="ECO:0000256" key="7">
    <source>
        <dbReference type="ARBA" id="ARBA00022825"/>
    </source>
</evidence>
<dbReference type="InterPro" id="IPR033116">
    <property type="entry name" value="TRYPSIN_SER"/>
</dbReference>
<dbReference type="InterPro" id="IPR001254">
    <property type="entry name" value="Trypsin_dom"/>
</dbReference>
<evidence type="ECO:0000256" key="4">
    <source>
        <dbReference type="ARBA" id="ARBA00022670"/>
    </source>
</evidence>
<dbReference type="SUPFAM" id="SSF50494">
    <property type="entry name" value="Trypsin-like serine proteases"/>
    <property type="match status" value="1"/>
</dbReference>
<dbReference type="FunFam" id="2.40.10.10:FF:000036">
    <property type="entry name" value="Trypsin beta"/>
    <property type="match status" value="1"/>
</dbReference>
<feature type="compositionally biased region" description="Acidic residues" evidence="12">
    <location>
        <begin position="322"/>
        <end position="333"/>
    </location>
</feature>